<evidence type="ECO:0000256" key="1">
    <source>
        <dbReference type="ARBA" id="ARBA00004651"/>
    </source>
</evidence>
<dbReference type="Pfam" id="PF00001">
    <property type="entry name" value="7tm_1"/>
    <property type="match status" value="1"/>
</dbReference>
<reference evidence="11" key="1">
    <citation type="submission" date="2023-08" db="EMBL/GenBank/DDBJ databases">
        <authorList>
            <person name="Alioto T."/>
            <person name="Alioto T."/>
            <person name="Gomez Garrido J."/>
        </authorList>
    </citation>
    <scope>NUCLEOTIDE SEQUENCE</scope>
</reference>
<evidence type="ECO:0000256" key="8">
    <source>
        <dbReference type="ARBA" id="ARBA00023224"/>
    </source>
</evidence>
<sequence length="280" mass="32416">MIFDLLHDLTTSNMSFFTLDMTSNSVVTVSPLNSTAPVIYRTPLLQTKPILAIIYLIILLTVSSFGMITNPISFIIHYKNQKLNKVGRIFLMNLCLADMCVNYISLPACAIGVIKGEEFFRRRSIYCKFVSSLCFTACVCAILNLSMATINRFISLFIHLKFPRPPFKKLHNSYCIYQEISTSYPPHVPVKPSLIYRYHIQTNIGPRLYDIQFHRFYKLDIIQLRTAKKMINENIPFINTHVPRVTNIFHSIEINLPIPSTKQQNEKFGWCKFYAKRQTV</sequence>
<keyword evidence="12" id="KW-1185">Reference proteome</keyword>
<keyword evidence="3 9" id="KW-0812">Transmembrane</keyword>
<keyword evidence="6 9" id="KW-0472">Membrane</keyword>
<dbReference type="Proteomes" id="UP001162480">
    <property type="component" value="Chromosome 5"/>
</dbReference>
<dbReference type="PANTHER" id="PTHR24228:SF59">
    <property type="entry name" value="NEUROPEPTIDE RECEPTOR 15"/>
    <property type="match status" value="1"/>
</dbReference>
<proteinExistence type="predicted"/>
<evidence type="ECO:0000313" key="11">
    <source>
        <dbReference type="EMBL" id="CAI9723392.1"/>
    </source>
</evidence>
<dbReference type="EMBL" id="OX597818">
    <property type="protein sequence ID" value="CAI9723392.1"/>
    <property type="molecule type" value="Genomic_DNA"/>
</dbReference>
<dbReference type="PANTHER" id="PTHR24228">
    <property type="entry name" value="B2 BRADYKININ RECEPTOR/ANGIOTENSIN II RECEPTOR"/>
    <property type="match status" value="1"/>
</dbReference>
<feature type="domain" description="G-protein coupled receptors family 1 profile" evidence="10">
    <location>
        <begin position="69"/>
        <end position="165"/>
    </location>
</feature>
<dbReference type="InterPro" id="IPR000276">
    <property type="entry name" value="GPCR_Rhodpsn"/>
</dbReference>
<evidence type="ECO:0000256" key="5">
    <source>
        <dbReference type="ARBA" id="ARBA00023040"/>
    </source>
</evidence>
<gene>
    <name evidence="11" type="ORF">OCTVUL_1B017757</name>
</gene>
<evidence type="ECO:0000256" key="3">
    <source>
        <dbReference type="ARBA" id="ARBA00022692"/>
    </source>
</evidence>
<dbReference type="CDD" id="cd00637">
    <property type="entry name" value="7tm_classA_rhodopsin-like"/>
    <property type="match status" value="1"/>
</dbReference>
<evidence type="ECO:0000313" key="12">
    <source>
        <dbReference type="Proteomes" id="UP001162480"/>
    </source>
</evidence>
<protein>
    <submittedName>
        <fullName evidence="11">Melatonin receptor type 1B-like</fullName>
    </submittedName>
</protein>
<name>A0AA36AYS6_OCTVU</name>
<evidence type="ECO:0000256" key="9">
    <source>
        <dbReference type="SAM" id="Phobius"/>
    </source>
</evidence>
<evidence type="ECO:0000256" key="6">
    <source>
        <dbReference type="ARBA" id="ARBA00023136"/>
    </source>
</evidence>
<keyword evidence="5" id="KW-0297">G-protein coupled receptor</keyword>
<dbReference type="AlphaFoldDB" id="A0AA36AYS6"/>
<evidence type="ECO:0000256" key="7">
    <source>
        <dbReference type="ARBA" id="ARBA00023170"/>
    </source>
</evidence>
<organism evidence="11 12">
    <name type="scientific">Octopus vulgaris</name>
    <name type="common">Common octopus</name>
    <dbReference type="NCBI Taxonomy" id="6645"/>
    <lineage>
        <taxon>Eukaryota</taxon>
        <taxon>Metazoa</taxon>
        <taxon>Spiralia</taxon>
        <taxon>Lophotrochozoa</taxon>
        <taxon>Mollusca</taxon>
        <taxon>Cephalopoda</taxon>
        <taxon>Coleoidea</taxon>
        <taxon>Octopodiformes</taxon>
        <taxon>Octopoda</taxon>
        <taxon>Incirrata</taxon>
        <taxon>Octopodidae</taxon>
        <taxon>Octopus</taxon>
    </lineage>
</organism>
<keyword evidence="4 9" id="KW-1133">Transmembrane helix</keyword>
<evidence type="ECO:0000259" key="10">
    <source>
        <dbReference type="PROSITE" id="PS50262"/>
    </source>
</evidence>
<dbReference type="PROSITE" id="PS50262">
    <property type="entry name" value="G_PROTEIN_RECEP_F1_2"/>
    <property type="match status" value="1"/>
</dbReference>
<keyword evidence="7" id="KW-0675">Receptor</keyword>
<accession>A0AA36AYS6</accession>
<keyword evidence="8" id="KW-0807">Transducer</keyword>
<dbReference type="InterPro" id="IPR017452">
    <property type="entry name" value="GPCR_Rhodpsn_7TM"/>
</dbReference>
<feature type="transmembrane region" description="Helical" evidence="9">
    <location>
        <begin position="126"/>
        <end position="147"/>
    </location>
</feature>
<keyword evidence="2" id="KW-1003">Cell membrane</keyword>
<dbReference type="GO" id="GO:0005886">
    <property type="term" value="C:plasma membrane"/>
    <property type="evidence" value="ECO:0007669"/>
    <property type="project" value="UniProtKB-SubCell"/>
</dbReference>
<comment type="subcellular location">
    <subcellularLocation>
        <location evidence="1">Cell membrane</location>
        <topology evidence="1">Multi-pass membrane protein</topology>
    </subcellularLocation>
</comment>
<evidence type="ECO:0000256" key="4">
    <source>
        <dbReference type="ARBA" id="ARBA00022989"/>
    </source>
</evidence>
<evidence type="ECO:0000256" key="2">
    <source>
        <dbReference type="ARBA" id="ARBA00022475"/>
    </source>
</evidence>
<dbReference type="Gene3D" id="1.20.1070.10">
    <property type="entry name" value="Rhodopsin 7-helix transmembrane proteins"/>
    <property type="match status" value="1"/>
</dbReference>
<dbReference type="SUPFAM" id="SSF81321">
    <property type="entry name" value="Family A G protein-coupled receptor-like"/>
    <property type="match status" value="1"/>
</dbReference>
<dbReference type="GO" id="GO:0004930">
    <property type="term" value="F:G protein-coupled receptor activity"/>
    <property type="evidence" value="ECO:0007669"/>
    <property type="project" value="UniProtKB-KW"/>
</dbReference>
<feature type="transmembrane region" description="Helical" evidence="9">
    <location>
        <begin position="50"/>
        <end position="69"/>
    </location>
</feature>